<organism evidence="1 2">
    <name type="scientific">Romanomermis culicivorax</name>
    <name type="common">Nematode worm</name>
    <dbReference type="NCBI Taxonomy" id="13658"/>
    <lineage>
        <taxon>Eukaryota</taxon>
        <taxon>Metazoa</taxon>
        <taxon>Ecdysozoa</taxon>
        <taxon>Nematoda</taxon>
        <taxon>Enoplea</taxon>
        <taxon>Dorylaimia</taxon>
        <taxon>Mermithida</taxon>
        <taxon>Mermithoidea</taxon>
        <taxon>Mermithidae</taxon>
        <taxon>Romanomermis</taxon>
    </lineage>
</organism>
<dbReference type="AlphaFoldDB" id="A0A915JTN9"/>
<name>A0A915JTN9_ROMCU</name>
<sequence length="272" mass="30867">MLGWWQCWDGGNVGTTLKHGAWIWYAHRGAQWKLRPLKKLPEKRKMQNREKILCQIIKHCIRNLINDHGASPIFLHTVVSYILFSPLLRYSLSHILTAGLACHSVLTSPQDFTSTLTYYLARDLSRHLASSLASQISLHLPRDLPHYRRAALLDIVDSENLSKSSLETVTARLISQQAMQTLCRLKIIFEGEPFFWTFVKNRPQFFVKGGVVYDFVTNSTGDPSWNVKIGDHFQISVLFPNLDTIGYGIAIWSTISGEANDYSSQVGQGYLA</sequence>
<reference evidence="2" key="1">
    <citation type="submission" date="2022-11" db="UniProtKB">
        <authorList>
            <consortium name="WormBaseParasite"/>
        </authorList>
    </citation>
    <scope>IDENTIFICATION</scope>
</reference>
<proteinExistence type="predicted"/>
<evidence type="ECO:0000313" key="2">
    <source>
        <dbReference type="WBParaSite" id="nRc.2.0.1.t29631-RA"/>
    </source>
</evidence>
<keyword evidence="1" id="KW-1185">Reference proteome</keyword>
<accession>A0A915JTN9</accession>
<dbReference type="WBParaSite" id="nRc.2.0.1.t29631-RA">
    <property type="protein sequence ID" value="nRc.2.0.1.t29631-RA"/>
    <property type="gene ID" value="nRc.2.0.1.g29631"/>
</dbReference>
<protein>
    <submittedName>
        <fullName evidence="2">Uncharacterized protein</fullName>
    </submittedName>
</protein>
<dbReference type="Proteomes" id="UP000887565">
    <property type="component" value="Unplaced"/>
</dbReference>
<evidence type="ECO:0000313" key="1">
    <source>
        <dbReference type="Proteomes" id="UP000887565"/>
    </source>
</evidence>